<name>A0A8J4DH22_9ACTN</name>
<reference evidence="1" key="1">
    <citation type="submission" date="2021-01" db="EMBL/GenBank/DDBJ databases">
        <title>Whole genome shotgun sequence of Spirilliplanes yamanashiensis NBRC 15828.</title>
        <authorList>
            <person name="Komaki H."/>
            <person name="Tamura T."/>
        </authorList>
    </citation>
    <scope>NUCLEOTIDE SEQUENCE</scope>
    <source>
        <strain evidence="1">NBRC 15828</strain>
    </source>
</reference>
<proteinExistence type="predicted"/>
<sequence>MTVAGVGAPDVGRVVCRDGADRLLLDVAARAVRKLPCADLDRPPLLGRHPGLPRDARRRALAQDAYADAVPVDTARRIDPEAVAAWFAGHYAGDGFPALVLGSPHGAAVHLAAAMGAPWLPTSFTVTVRRGQAPSGEPGAIGDAVDVGAEVAAGLLAAHPGVTVRQVHDPVRRGPGADTTVTLHVRWLALPEAYGRLLTERLRPGAPVLLFRDTRTWPVLRVGPGHTCQIGSPVGGLHPHDHLGPGHRELTLRAQGRQWSLASYPALPGQYAETAGEPELERDLRRTAAGAGTVAHRVLYPRSEALSAAAADVHRDQAAALGGGDRLVVESDRLLDPWLVQAGGLVPYWCETSSARTVDAAELWLAGSRPFAEVLVLPAPPGTVRHTHASLGQWRALASFAGRHGEVDLDAMRHYPHLALPTAHASRALRTPGPAAPAPALPPADVLAGLRRHGRALGLLVL</sequence>
<evidence type="ECO:0000313" key="1">
    <source>
        <dbReference type="EMBL" id="GIJ00810.1"/>
    </source>
</evidence>
<evidence type="ECO:0000313" key="2">
    <source>
        <dbReference type="Proteomes" id="UP000652013"/>
    </source>
</evidence>
<dbReference type="EMBL" id="BOOY01000001">
    <property type="protein sequence ID" value="GIJ00810.1"/>
    <property type="molecule type" value="Genomic_DNA"/>
</dbReference>
<organism evidence="1 2">
    <name type="scientific">Spirilliplanes yamanashiensis</name>
    <dbReference type="NCBI Taxonomy" id="42233"/>
    <lineage>
        <taxon>Bacteria</taxon>
        <taxon>Bacillati</taxon>
        <taxon>Actinomycetota</taxon>
        <taxon>Actinomycetes</taxon>
        <taxon>Micromonosporales</taxon>
        <taxon>Micromonosporaceae</taxon>
        <taxon>Spirilliplanes</taxon>
    </lineage>
</organism>
<keyword evidence="2" id="KW-1185">Reference proteome</keyword>
<dbReference type="Proteomes" id="UP000652013">
    <property type="component" value="Unassembled WGS sequence"/>
</dbReference>
<gene>
    <name evidence="1" type="ORF">Sya03_01620</name>
</gene>
<dbReference type="RefSeq" id="WP_203936133.1">
    <property type="nucleotide sequence ID" value="NZ_BAAAGJ010000024.1"/>
</dbReference>
<accession>A0A8J4DH22</accession>
<comment type="caution">
    <text evidence="1">The sequence shown here is derived from an EMBL/GenBank/DDBJ whole genome shotgun (WGS) entry which is preliminary data.</text>
</comment>
<dbReference type="AlphaFoldDB" id="A0A8J4DH22"/>
<protein>
    <submittedName>
        <fullName evidence="1">Uncharacterized protein</fullName>
    </submittedName>
</protein>